<dbReference type="AlphaFoldDB" id="A0A1R3H752"/>
<proteinExistence type="predicted"/>
<organism evidence="1 2">
    <name type="scientific">Corchorus olitorius</name>
    <dbReference type="NCBI Taxonomy" id="93759"/>
    <lineage>
        <taxon>Eukaryota</taxon>
        <taxon>Viridiplantae</taxon>
        <taxon>Streptophyta</taxon>
        <taxon>Embryophyta</taxon>
        <taxon>Tracheophyta</taxon>
        <taxon>Spermatophyta</taxon>
        <taxon>Magnoliopsida</taxon>
        <taxon>eudicotyledons</taxon>
        <taxon>Gunneridae</taxon>
        <taxon>Pentapetalae</taxon>
        <taxon>rosids</taxon>
        <taxon>malvids</taxon>
        <taxon>Malvales</taxon>
        <taxon>Malvaceae</taxon>
        <taxon>Grewioideae</taxon>
        <taxon>Apeibeae</taxon>
        <taxon>Corchorus</taxon>
    </lineage>
</organism>
<comment type="caution">
    <text evidence="1">The sequence shown here is derived from an EMBL/GenBank/DDBJ whole genome shotgun (WGS) entry which is preliminary data.</text>
</comment>
<sequence>MDKKTEGVCPNRNKTTIELLFESDELSFSSSNAKSLQTQLNELVKKYGPKATAILLSLTEYDEDDEESPCDEEEE</sequence>
<gene>
    <name evidence="1" type="ORF">COLO4_30708</name>
</gene>
<evidence type="ECO:0000313" key="1">
    <source>
        <dbReference type="EMBL" id="OMO66161.1"/>
    </source>
</evidence>
<keyword evidence="2" id="KW-1185">Reference proteome</keyword>
<dbReference type="Proteomes" id="UP000187203">
    <property type="component" value="Unassembled WGS sequence"/>
</dbReference>
<dbReference type="EMBL" id="AWUE01020779">
    <property type="protein sequence ID" value="OMO66161.1"/>
    <property type="molecule type" value="Genomic_DNA"/>
</dbReference>
<protein>
    <submittedName>
        <fullName evidence="1">Uncharacterized protein</fullName>
    </submittedName>
</protein>
<accession>A0A1R3H752</accession>
<reference evidence="2" key="1">
    <citation type="submission" date="2013-09" db="EMBL/GenBank/DDBJ databases">
        <title>Corchorus olitorius genome sequencing.</title>
        <authorList>
            <person name="Alam M."/>
            <person name="Haque M.S."/>
            <person name="Islam M.S."/>
            <person name="Emdad E.M."/>
            <person name="Islam M.M."/>
            <person name="Ahmed B."/>
            <person name="Halim A."/>
            <person name="Hossen Q.M.M."/>
            <person name="Hossain M.Z."/>
            <person name="Ahmed R."/>
            <person name="Khan M.M."/>
            <person name="Islam R."/>
            <person name="Rashid M.M."/>
            <person name="Khan S.A."/>
            <person name="Rahman M.S."/>
            <person name="Alam M."/>
            <person name="Yahiya A.S."/>
            <person name="Khan M.S."/>
            <person name="Azam M.S."/>
            <person name="Haque T."/>
            <person name="Lashkar M.Z.H."/>
            <person name="Akhand A.I."/>
            <person name="Morshed G."/>
            <person name="Roy S."/>
            <person name="Uddin K.S."/>
            <person name="Rabeya T."/>
            <person name="Hossain A.S."/>
            <person name="Chowdhury A."/>
            <person name="Snigdha A.R."/>
            <person name="Mortoza M.S."/>
            <person name="Matin S.A."/>
            <person name="Hoque S.M.E."/>
            <person name="Islam M.K."/>
            <person name="Roy D.K."/>
            <person name="Haider R."/>
            <person name="Moosa M.M."/>
            <person name="Elias S.M."/>
            <person name="Hasan A.M."/>
            <person name="Jahan S."/>
            <person name="Shafiuddin M."/>
            <person name="Mahmood N."/>
            <person name="Shommy N.S."/>
        </authorList>
    </citation>
    <scope>NUCLEOTIDE SEQUENCE [LARGE SCALE GENOMIC DNA]</scope>
    <source>
        <strain evidence="2">cv. O-4</strain>
    </source>
</reference>
<name>A0A1R3H752_9ROSI</name>
<evidence type="ECO:0000313" key="2">
    <source>
        <dbReference type="Proteomes" id="UP000187203"/>
    </source>
</evidence>